<keyword evidence="3" id="KW-1185">Reference proteome</keyword>
<reference evidence="2 3" key="1">
    <citation type="submission" date="2019-01" db="EMBL/GenBank/DDBJ databases">
        <title>The Spodoptera cosmioides nucleopolyhedrovirus (SpcoNPV) is a novel virus isolated from the polyphagous black armyworm, Spodoptera cosmioides (Walker) (Lepidoptera: Noctuidae).</title>
        <authorList>
            <person name="Santos E.R."/>
            <person name="Oliveira L.B."/>
            <person name="Silva L.A."/>
            <person name="Sosa-Gomez D.R."/>
            <person name="Ribeiro B.M."/>
            <person name="Ardisson-Araujo D.M.P."/>
        </authorList>
    </citation>
    <scope>NUCLEOTIDE SEQUENCE [LARGE SCALE GENOMIC DNA]</scope>
    <source>
        <strain evidence="2">VPN72</strain>
    </source>
</reference>
<evidence type="ECO:0000313" key="2">
    <source>
        <dbReference type="EMBL" id="QEI03550.1"/>
    </source>
</evidence>
<dbReference type="Pfam" id="PF07206">
    <property type="entry name" value="Baculo_LEF-10"/>
    <property type="match status" value="1"/>
</dbReference>
<name>A0A6B7KGS7_9ABAC</name>
<evidence type="ECO:0000313" key="3">
    <source>
        <dbReference type="Proteomes" id="UP001223634"/>
    </source>
</evidence>
<organism evidence="2 3">
    <name type="scientific">Spodoptera cosmioides nucleopolyhedrovirus</name>
    <dbReference type="NCBI Taxonomy" id="2605774"/>
    <lineage>
        <taxon>Viruses</taxon>
        <taxon>Viruses incertae sedis</taxon>
        <taxon>Naldaviricetes</taxon>
        <taxon>Lefavirales</taxon>
        <taxon>Baculoviridae</taxon>
        <taxon>Alphabaculovirus</taxon>
        <taxon>Alphabaculovirus spocosmioidis</taxon>
    </lineage>
</organism>
<dbReference type="EMBL" id="MK419955">
    <property type="protein sequence ID" value="QEI03550.1"/>
    <property type="molecule type" value="Genomic_DNA"/>
</dbReference>
<protein>
    <submittedName>
        <fullName evidence="2">LEF-10</fullName>
    </submittedName>
</protein>
<evidence type="ECO:0000256" key="1">
    <source>
        <dbReference type="SAM" id="MobiDB-lite"/>
    </source>
</evidence>
<gene>
    <name evidence="2" type="primary">lef-10</name>
</gene>
<proteinExistence type="predicted"/>
<dbReference type="InterPro" id="IPR009855">
    <property type="entry name" value="Baculo_LEF-10"/>
</dbReference>
<feature type="region of interest" description="Disordered" evidence="1">
    <location>
        <begin position="55"/>
        <end position="76"/>
    </location>
</feature>
<sequence length="76" mass="8186">MSSASIANDVLNAILKDNLELVDDSYIILNVVDHESSGAVKPVCIGEINSFQTDQNNKYPVSNSSVSSELQSDQTL</sequence>
<dbReference type="Proteomes" id="UP001223634">
    <property type="component" value="Segment"/>
</dbReference>
<accession>A0A6B7KGS7</accession>